<dbReference type="Pfam" id="PF13560">
    <property type="entry name" value="HTH_31"/>
    <property type="match status" value="1"/>
</dbReference>
<reference evidence="2" key="1">
    <citation type="submission" date="2021-01" db="EMBL/GenBank/DDBJ databases">
        <title>Whole genome shotgun sequence of Acrocarpospora phusangensis NBRC 108782.</title>
        <authorList>
            <person name="Komaki H."/>
            <person name="Tamura T."/>
        </authorList>
    </citation>
    <scope>NUCLEOTIDE SEQUENCE</scope>
    <source>
        <strain evidence="2">NBRC 108782</strain>
    </source>
</reference>
<keyword evidence="3" id="KW-1185">Reference proteome</keyword>
<dbReference type="Gene3D" id="1.10.260.40">
    <property type="entry name" value="lambda repressor-like DNA-binding domains"/>
    <property type="match status" value="1"/>
</dbReference>
<evidence type="ECO:0000313" key="2">
    <source>
        <dbReference type="EMBL" id="GIH22474.1"/>
    </source>
</evidence>
<gene>
    <name evidence="2" type="ORF">Aph01nite_07840</name>
</gene>
<feature type="domain" description="HTH cro/C1-type" evidence="1">
    <location>
        <begin position="18"/>
        <end position="72"/>
    </location>
</feature>
<sequence length="287" mass="32425">MADFESPSPRRRRLGQELRRLRETTEMTGEEAAKLVGWSAAKLSRIENAKTLPTEDDVVKLLDLFGIDAVVLGDVLTLRKNATQKGWWEKYSAALDQGYIAYIGLEAEATVMRNWEPQVVPGLLQTEEYAQALLGNVIQPINQIPPVWSNARVEARIRRQHTRLFTQEPLMLLTVIDQAVLTRMVGDPAVMRKQLQHLAEISEREHVDVRVITRATQLPMATGPFVHFTFRDVPDAVYLEDLLGGRFIDGAEGVFVYERAFEHLAKAALSELASRQLIKETMAHWAA</sequence>
<dbReference type="GO" id="GO:0003677">
    <property type="term" value="F:DNA binding"/>
    <property type="evidence" value="ECO:0007669"/>
    <property type="project" value="InterPro"/>
</dbReference>
<dbReference type="InterPro" id="IPR043917">
    <property type="entry name" value="DUF5753"/>
</dbReference>
<dbReference type="InterPro" id="IPR010982">
    <property type="entry name" value="Lambda_DNA-bd_dom_sf"/>
</dbReference>
<evidence type="ECO:0000313" key="3">
    <source>
        <dbReference type="Proteomes" id="UP000640052"/>
    </source>
</evidence>
<dbReference type="Proteomes" id="UP000640052">
    <property type="component" value="Unassembled WGS sequence"/>
</dbReference>
<dbReference type="EMBL" id="BOOA01000004">
    <property type="protein sequence ID" value="GIH22474.1"/>
    <property type="molecule type" value="Genomic_DNA"/>
</dbReference>
<dbReference type="CDD" id="cd00093">
    <property type="entry name" value="HTH_XRE"/>
    <property type="match status" value="1"/>
</dbReference>
<proteinExistence type="predicted"/>
<dbReference type="PROSITE" id="PS50943">
    <property type="entry name" value="HTH_CROC1"/>
    <property type="match status" value="1"/>
</dbReference>
<dbReference type="InterPro" id="IPR001387">
    <property type="entry name" value="Cro/C1-type_HTH"/>
</dbReference>
<accession>A0A919UHV9</accession>
<dbReference type="RefSeq" id="WP_204039309.1">
    <property type="nucleotide sequence ID" value="NZ_BOOA01000004.1"/>
</dbReference>
<dbReference type="SMART" id="SM00530">
    <property type="entry name" value="HTH_XRE"/>
    <property type="match status" value="1"/>
</dbReference>
<dbReference type="AlphaFoldDB" id="A0A919UHV9"/>
<evidence type="ECO:0000259" key="1">
    <source>
        <dbReference type="PROSITE" id="PS50943"/>
    </source>
</evidence>
<dbReference type="SUPFAM" id="SSF47413">
    <property type="entry name" value="lambda repressor-like DNA-binding domains"/>
    <property type="match status" value="1"/>
</dbReference>
<protein>
    <submittedName>
        <fullName evidence="2">Transcriptional regulator</fullName>
    </submittedName>
</protein>
<dbReference type="Pfam" id="PF19054">
    <property type="entry name" value="DUF5753"/>
    <property type="match status" value="1"/>
</dbReference>
<organism evidence="2 3">
    <name type="scientific">Acrocarpospora phusangensis</name>
    <dbReference type="NCBI Taxonomy" id="1070424"/>
    <lineage>
        <taxon>Bacteria</taxon>
        <taxon>Bacillati</taxon>
        <taxon>Actinomycetota</taxon>
        <taxon>Actinomycetes</taxon>
        <taxon>Streptosporangiales</taxon>
        <taxon>Streptosporangiaceae</taxon>
        <taxon>Acrocarpospora</taxon>
    </lineage>
</organism>
<name>A0A919UHV9_9ACTN</name>
<comment type="caution">
    <text evidence="2">The sequence shown here is derived from an EMBL/GenBank/DDBJ whole genome shotgun (WGS) entry which is preliminary data.</text>
</comment>